<reference evidence="1 2" key="1">
    <citation type="journal article" date="2010" name="BMC Genomics">
        <title>The complete genome of Zunongwangia profunda SM-A87 reveals its adaptation to the deep-sea environment and ecological role in sedimentary organic nitrogen degradation.</title>
        <authorList>
            <person name="Qin Q.L."/>
            <person name="Zhang X.Y."/>
            <person name="Wang X.M."/>
            <person name="Liu G.M."/>
            <person name="Chen X.L."/>
            <person name="Xie B.B."/>
            <person name="Dang H.Y."/>
            <person name="Zhou B.C."/>
            <person name="Yu J."/>
            <person name="Zhang Y.Z."/>
        </authorList>
    </citation>
    <scope>NUCLEOTIDE SEQUENCE [LARGE SCALE GENOMIC DNA]</scope>
    <source>
        <strain evidence="2">DSM 18752 / CCTCC AB 206139 / SM-A87</strain>
    </source>
</reference>
<dbReference type="KEGG" id="zpr:ZPR_2849"/>
<dbReference type="AlphaFoldDB" id="D5BG56"/>
<dbReference type="HOGENOM" id="CLU_855137_0_0_10"/>
<dbReference type="EMBL" id="CP001650">
    <property type="protein sequence ID" value="ADF53169.1"/>
    <property type="molecule type" value="Genomic_DNA"/>
</dbReference>
<dbReference type="eggNOG" id="COG1361">
    <property type="taxonomic scope" value="Bacteria"/>
</dbReference>
<name>D5BG56_ZUNPS</name>
<dbReference type="Proteomes" id="UP000001654">
    <property type="component" value="Chromosome"/>
</dbReference>
<evidence type="ECO:0000313" key="2">
    <source>
        <dbReference type="Proteomes" id="UP000001654"/>
    </source>
</evidence>
<keyword evidence="2" id="KW-1185">Reference proteome</keyword>
<accession>D5BG56</accession>
<evidence type="ECO:0000313" key="1">
    <source>
        <dbReference type="EMBL" id="ADF53169.1"/>
    </source>
</evidence>
<protein>
    <submittedName>
        <fullName evidence="1">Uncharacterized protein</fullName>
    </submittedName>
</protein>
<gene>
    <name evidence="1" type="ordered locus">ZPR_2849</name>
</gene>
<organism evidence="1 2">
    <name type="scientific">Zunongwangia profunda (strain DSM 18752 / CCTCC AB 206139 / SM-A87)</name>
    <name type="common">Wangia profunda</name>
    <dbReference type="NCBI Taxonomy" id="655815"/>
    <lineage>
        <taxon>Bacteria</taxon>
        <taxon>Pseudomonadati</taxon>
        <taxon>Bacteroidota</taxon>
        <taxon>Flavobacteriia</taxon>
        <taxon>Flavobacteriales</taxon>
        <taxon>Flavobacteriaceae</taxon>
        <taxon>Zunongwangia</taxon>
    </lineage>
</organism>
<proteinExistence type="predicted"/>
<sequence>MNILEGGKVSGLYNGIRQDLNVYGNYFNLDIDSGGSYIMGNLNFHNTQSNTINNAGDFSITGEIAMRNERASLQFFNYNVASLTGNLNFTQGGLNLFENYGTFDCNGIHSTDPTLHLKNDGDMTTRGNYDDTVGSNFSNCGTLHMSQNWTNLQGRIINTGNMTVTVSSVAFNSTGRIDNYSIMSLRGVTMAPDGAVFYNEGEVTFETNQVYNVKFYGPGSNQQPDHSTSTNYGRFKWPGVSNGNALVKGNLNLVNTNGKSSREGMFGNNSVVSDNGSVKYGNCNDCTVITEYDQCANADGTWPINVNKPEMPKSIPVNRHVRTHL</sequence>